<dbReference type="AlphaFoldDB" id="A0A2P5ECF7"/>
<dbReference type="Proteomes" id="UP000237000">
    <property type="component" value="Unassembled WGS sequence"/>
</dbReference>
<proteinExistence type="predicted"/>
<accession>A0A2P5ECF7</accession>
<evidence type="ECO:0000313" key="2">
    <source>
        <dbReference type="EMBL" id="PON83229.1"/>
    </source>
</evidence>
<dbReference type="OrthoDB" id="10402605at2759"/>
<gene>
    <name evidence="2" type="ORF">TorRG33x02_209330</name>
</gene>
<organism evidence="2 3">
    <name type="scientific">Trema orientale</name>
    <name type="common">Charcoal tree</name>
    <name type="synonym">Celtis orientalis</name>
    <dbReference type="NCBI Taxonomy" id="63057"/>
    <lineage>
        <taxon>Eukaryota</taxon>
        <taxon>Viridiplantae</taxon>
        <taxon>Streptophyta</taxon>
        <taxon>Embryophyta</taxon>
        <taxon>Tracheophyta</taxon>
        <taxon>Spermatophyta</taxon>
        <taxon>Magnoliopsida</taxon>
        <taxon>eudicotyledons</taxon>
        <taxon>Gunneridae</taxon>
        <taxon>Pentapetalae</taxon>
        <taxon>rosids</taxon>
        <taxon>fabids</taxon>
        <taxon>Rosales</taxon>
        <taxon>Cannabaceae</taxon>
        <taxon>Trema</taxon>
    </lineage>
</organism>
<feature type="region of interest" description="Disordered" evidence="1">
    <location>
        <begin position="19"/>
        <end position="43"/>
    </location>
</feature>
<dbReference type="InParanoid" id="A0A2P5ECF7"/>
<sequence>MMNLWMVSQGLLIVSASGTRRRPVTNSSLELSKKESKKPKSSNLEDALYSLSKSLNAKAESSLACAERRRKIEEEASSKSDPYSVAECMQILQSMPDIVRACFLKAMEKFLVLEWR</sequence>
<evidence type="ECO:0000256" key="1">
    <source>
        <dbReference type="SAM" id="MobiDB-lite"/>
    </source>
</evidence>
<comment type="caution">
    <text evidence="2">The sequence shown here is derived from an EMBL/GenBank/DDBJ whole genome shotgun (WGS) entry which is preliminary data.</text>
</comment>
<protein>
    <submittedName>
        <fullName evidence="2">Uncharacterized protein</fullName>
    </submittedName>
</protein>
<evidence type="ECO:0000313" key="3">
    <source>
        <dbReference type="Proteomes" id="UP000237000"/>
    </source>
</evidence>
<keyword evidence="3" id="KW-1185">Reference proteome</keyword>
<reference evidence="3" key="1">
    <citation type="submission" date="2016-06" db="EMBL/GenBank/DDBJ databases">
        <title>Parallel loss of symbiosis genes in relatives of nitrogen-fixing non-legume Parasponia.</title>
        <authorList>
            <person name="Van Velzen R."/>
            <person name="Holmer R."/>
            <person name="Bu F."/>
            <person name="Rutten L."/>
            <person name="Van Zeijl A."/>
            <person name="Liu W."/>
            <person name="Santuari L."/>
            <person name="Cao Q."/>
            <person name="Sharma T."/>
            <person name="Shen D."/>
            <person name="Roswanjaya Y."/>
            <person name="Wardhani T."/>
            <person name="Kalhor M.S."/>
            <person name="Jansen J."/>
            <person name="Van den Hoogen J."/>
            <person name="Gungor B."/>
            <person name="Hartog M."/>
            <person name="Hontelez J."/>
            <person name="Verver J."/>
            <person name="Yang W.-C."/>
            <person name="Schijlen E."/>
            <person name="Repin R."/>
            <person name="Schilthuizen M."/>
            <person name="Schranz E."/>
            <person name="Heidstra R."/>
            <person name="Miyata K."/>
            <person name="Fedorova E."/>
            <person name="Kohlen W."/>
            <person name="Bisseling T."/>
            <person name="Smit S."/>
            <person name="Geurts R."/>
        </authorList>
    </citation>
    <scope>NUCLEOTIDE SEQUENCE [LARGE SCALE GENOMIC DNA]</scope>
    <source>
        <strain evidence="3">cv. RG33-2</strain>
    </source>
</reference>
<dbReference type="EMBL" id="JXTC01000181">
    <property type="protein sequence ID" value="PON83229.1"/>
    <property type="molecule type" value="Genomic_DNA"/>
</dbReference>
<name>A0A2P5ECF7_TREOI</name>